<name>A0A9P6GYP3_9MICR</name>
<dbReference type="PROSITE" id="PS51420">
    <property type="entry name" value="RHO"/>
    <property type="match status" value="1"/>
</dbReference>
<dbReference type="OrthoDB" id="8830751at2759"/>
<evidence type="ECO:0000256" key="1">
    <source>
        <dbReference type="ARBA" id="ARBA00022741"/>
    </source>
</evidence>
<dbReference type="InterPro" id="IPR001806">
    <property type="entry name" value="Small_GTPase"/>
</dbReference>
<dbReference type="Proteomes" id="UP000740883">
    <property type="component" value="Unassembled WGS sequence"/>
</dbReference>
<dbReference type="GO" id="GO:0005525">
    <property type="term" value="F:GTP binding"/>
    <property type="evidence" value="ECO:0007669"/>
    <property type="project" value="UniProtKB-KW"/>
</dbReference>
<dbReference type="PROSITE" id="PS51421">
    <property type="entry name" value="RAS"/>
    <property type="match status" value="1"/>
</dbReference>
<dbReference type="InterPro" id="IPR027417">
    <property type="entry name" value="P-loop_NTPase"/>
</dbReference>
<keyword evidence="2" id="KW-0342">GTP-binding</keyword>
<dbReference type="Pfam" id="PF00071">
    <property type="entry name" value="Ras"/>
    <property type="match status" value="1"/>
</dbReference>
<dbReference type="PRINTS" id="PR00449">
    <property type="entry name" value="RASTRNSFRMNG"/>
</dbReference>
<reference evidence="3 4" key="1">
    <citation type="journal article" date="2020" name="Genome Biol. Evol.">
        <title>Comparative genomics of strictly vertically transmitted, feminizing microsporidia endosymbionts of amphipod crustaceans.</title>
        <authorList>
            <person name="Cormier A."/>
            <person name="Chebbi M.A."/>
            <person name="Giraud I."/>
            <person name="Wattier R."/>
            <person name="Teixeira M."/>
            <person name="Gilbert C."/>
            <person name="Rigaud T."/>
            <person name="Cordaux R."/>
        </authorList>
    </citation>
    <scope>NUCLEOTIDE SEQUENCE [LARGE SCALE GENOMIC DNA]</scope>
    <source>
        <strain evidence="3 4">Ou3-Ou53</strain>
    </source>
</reference>
<keyword evidence="1" id="KW-0547">Nucleotide-binding</keyword>
<evidence type="ECO:0000256" key="2">
    <source>
        <dbReference type="ARBA" id="ARBA00023134"/>
    </source>
</evidence>
<dbReference type="EMBL" id="SBJO01000142">
    <property type="protein sequence ID" value="KAF9762700.1"/>
    <property type="molecule type" value="Genomic_DNA"/>
</dbReference>
<dbReference type="PANTHER" id="PTHR24072">
    <property type="entry name" value="RHO FAMILY GTPASE"/>
    <property type="match status" value="1"/>
</dbReference>
<sequence>MKTIKVVVLGDKSVGKSWLVTTFVTGRNPGGYIPTLFDNYGRRVEYKNKLYTVSIWDTTGNSDFTKMRTISLQQADVFILCYAINNVISFNNIKKWLEPLKEFEKPIVLCATKADLKDEDYIDIDVTEDIVRKNELFGYVETSAIEFTNVNRVFNVAIEAVINPKKLIKGRYSCFGLFTCC</sequence>
<dbReference type="Gene3D" id="3.40.50.300">
    <property type="entry name" value="P-loop containing nucleotide triphosphate hydrolases"/>
    <property type="match status" value="1"/>
</dbReference>
<dbReference type="CDD" id="cd00157">
    <property type="entry name" value="Rho"/>
    <property type="match status" value="1"/>
</dbReference>
<dbReference type="InterPro" id="IPR003578">
    <property type="entry name" value="Small_GTPase_Rho"/>
</dbReference>
<dbReference type="SMART" id="SM00173">
    <property type="entry name" value="RAS"/>
    <property type="match status" value="1"/>
</dbReference>
<dbReference type="SMART" id="SM00175">
    <property type="entry name" value="RAB"/>
    <property type="match status" value="1"/>
</dbReference>
<dbReference type="NCBIfam" id="TIGR00231">
    <property type="entry name" value="small_GTP"/>
    <property type="match status" value="1"/>
</dbReference>
<dbReference type="AlphaFoldDB" id="A0A9P6GYP3"/>
<gene>
    <name evidence="3" type="primary">ced-10</name>
    <name evidence="3" type="ORF">NGRA_1823</name>
</gene>
<dbReference type="GO" id="GO:0007264">
    <property type="term" value="P:small GTPase-mediated signal transduction"/>
    <property type="evidence" value="ECO:0007669"/>
    <property type="project" value="InterPro"/>
</dbReference>
<dbReference type="GO" id="GO:0003924">
    <property type="term" value="F:GTPase activity"/>
    <property type="evidence" value="ECO:0007669"/>
    <property type="project" value="InterPro"/>
</dbReference>
<dbReference type="SUPFAM" id="SSF52540">
    <property type="entry name" value="P-loop containing nucleoside triphosphate hydrolases"/>
    <property type="match status" value="1"/>
</dbReference>
<proteinExistence type="predicted"/>
<dbReference type="PROSITE" id="PS51419">
    <property type="entry name" value="RAB"/>
    <property type="match status" value="1"/>
</dbReference>
<dbReference type="SMART" id="SM00174">
    <property type="entry name" value="RHO"/>
    <property type="match status" value="1"/>
</dbReference>
<keyword evidence="4" id="KW-1185">Reference proteome</keyword>
<protein>
    <submittedName>
        <fullName evidence="3">Ras-related protein ced-10</fullName>
    </submittedName>
</protein>
<evidence type="ECO:0000313" key="4">
    <source>
        <dbReference type="Proteomes" id="UP000740883"/>
    </source>
</evidence>
<evidence type="ECO:0000313" key="3">
    <source>
        <dbReference type="EMBL" id="KAF9762700.1"/>
    </source>
</evidence>
<dbReference type="InterPro" id="IPR005225">
    <property type="entry name" value="Small_GTP-bd"/>
</dbReference>
<organism evidence="3 4">
    <name type="scientific">Nosema granulosis</name>
    <dbReference type="NCBI Taxonomy" id="83296"/>
    <lineage>
        <taxon>Eukaryota</taxon>
        <taxon>Fungi</taxon>
        <taxon>Fungi incertae sedis</taxon>
        <taxon>Microsporidia</taxon>
        <taxon>Nosematidae</taxon>
        <taxon>Nosema</taxon>
    </lineage>
</organism>
<comment type="caution">
    <text evidence="3">The sequence shown here is derived from an EMBL/GenBank/DDBJ whole genome shotgun (WGS) entry which is preliminary data.</text>
</comment>
<accession>A0A9P6GYP3</accession>